<dbReference type="GO" id="GO:0008757">
    <property type="term" value="F:S-adenosylmethionine-dependent methyltransferase activity"/>
    <property type="evidence" value="ECO:0007669"/>
    <property type="project" value="InterPro"/>
</dbReference>
<dbReference type="PANTHER" id="PTHR44942">
    <property type="entry name" value="METHYLTRANSF_11 DOMAIN-CONTAINING PROTEIN"/>
    <property type="match status" value="1"/>
</dbReference>
<evidence type="ECO:0000256" key="1">
    <source>
        <dbReference type="ARBA" id="ARBA00008361"/>
    </source>
</evidence>
<sequence length="238" mass="26684">MVAQARELNAGDTTAAGIEVRQGSAEDLSPLRDGSVDCVVAGQAAHWFDYERAWPELARVAVPGATLAFWGYKDHVIVGRPATSEVFDRFTYGEGEVAPGMESMARFWELPGRNILRNSLSAVVPPQEDWEDVRRIVWDPDRKTAEIGDAAEEVLWMRKTLKLGELEGYTRTYSAFGGWKDAHPEFRSRVDGGEGDIVDKMYDEVVAAVPEWEAEGDKWREIEVEAVWGTVLLLARRR</sequence>
<keyword evidence="6" id="KW-1185">Reference proteome</keyword>
<keyword evidence="3" id="KW-0808">Transferase</keyword>
<evidence type="ECO:0000313" key="5">
    <source>
        <dbReference type="EMBL" id="KAK1768228.1"/>
    </source>
</evidence>
<dbReference type="EMBL" id="MU839006">
    <property type="protein sequence ID" value="KAK1768228.1"/>
    <property type="molecule type" value="Genomic_DNA"/>
</dbReference>
<dbReference type="Pfam" id="PF08241">
    <property type="entry name" value="Methyltransf_11"/>
    <property type="match status" value="1"/>
</dbReference>
<dbReference type="AlphaFoldDB" id="A0AAJ0C344"/>
<comment type="caution">
    <text evidence="5">The sequence shown here is derived from an EMBL/GenBank/DDBJ whole genome shotgun (WGS) entry which is preliminary data.</text>
</comment>
<evidence type="ECO:0000259" key="4">
    <source>
        <dbReference type="Pfam" id="PF08241"/>
    </source>
</evidence>
<dbReference type="CDD" id="cd02440">
    <property type="entry name" value="AdoMet_MTases"/>
    <property type="match status" value="1"/>
</dbReference>
<evidence type="ECO:0000313" key="6">
    <source>
        <dbReference type="Proteomes" id="UP001244011"/>
    </source>
</evidence>
<name>A0AAJ0C344_9PEZI</name>
<dbReference type="GO" id="GO:0032259">
    <property type="term" value="P:methylation"/>
    <property type="evidence" value="ECO:0007669"/>
    <property type="project" value="UniProtKB-KW"/>
</dbReference>
<evidence type="ECO:0000256" key="3">
    <source>
        <dbReference type="ARBA" id="ARBA00022679"/>
    </source>
</evidence>
<dbReference type="Proteomes" id="UP001244011">
    <property type="component" value="Unassembled WGS sequence"/>
</dbReference>
<organism evidence="5 6">
    <name type="scientific">Phialemonium atrogriseum</name>
    <dbReference type="NCBI Taxonomy" id="1093897"/>
    <lineage>
        <taxon>Eukaryota</taxon>
        <taxon>Fungi</taxon>
        <taxon>Dikarya</taxon>
        <taxon>Ascomycota</taxon>
        <taxon>Pezizomycotina</taxon>
        <taxon>Sordariomycetes</taxon>
        <taxon>Sordariomycetidae</taxon>
        <taxon>Cephalothecales</taxon>
        <taxon>Cephalothecaceae</taxon>
        <taxon>Phialemonium</taxon>
    </lineage>
</organism>
<keyword evidence="2" id="KW-0489">Methyltransferase</keyword>
<dbReference type="Gene3D" id="3.40.50.150">
    <property type="entry name" value="Vaccinia Virus protein VP39"/>
    <property type="match status" value="1"/>
</dbReference>
<gene>
    <name evidence="5" type="ORF">QBC33DRAFT_536601</name>
</gene>
<reference evidence="5" key="1">
    <citation type="submission" date="2023-06" db="EMBL/GenBank/DDBJ databases">
        <title>Genome-scale phylogeny and comparative genomics of the fungal order Sordariales.</title>
        <authorList>
            <consortium name="Lawrence Berkeley National Laboratory"/>
            <person name="Hensen N."/>
            <person name="Bonometti L."/>
            <person name="Westerberg I."/>
            <person name="Brannstrom I.O."/>
            <person name="Guillou S."/>
            <person name="Cros-Aarteil S."/>
            <person name="Calhoun S."/>
            <person name="Haridas S."/>
            <person name="Kuo A."/>
            <person name="Mondo S."/>
            <person name="Pangilinan J."/>
            <person name="Riley R."/>
            <person name="Labutti K."/>
            <person name="Andreopoulos B."/>
            <person name="Lipzen A."/>
            <person name="Chen C."/>
            <person name="Yanf M."/>
            <person name="Daum C."/>
            <person name="Ng V."/>
            <person name="Clum A."/>
            <person name="Steindorff A."/>
            <person name="Ohm R."/>
            <person name="Martin F."/>
            <person name="Silar P."/>
            <person name="Natvig D."/>
            <person name="Lalanne C."/>
            <person name="Gautier V."/>
            <person name="Ament-Velasquez S.L."/>
            <person name="Kruys A."/>
            <person name="Hutchinson M.I."/>
            <person name="Powell A.J."/>
            <person name="Barry K."/>
            <person name="Miller A.N."/>
            <person name="Grigoriev I.V."/>
            <person name="Debuchy R."/>
            <person name="Gladieux P."/>
            <person name="Thoren M.H."/>
            <person name="Johannesson H."/>
        </authorList>
    </citation>
    <scope>NUCLEOTIDE SEQUENCE</scope>
    <source>
        <strain evidence="5">8032-3</strain>
    </source>
</reference>
<dbReference type="SUPFAM" id="SSF53335">
    <property type="entry name" value="S-adenosyl-L-methionine-dependent methyltransferases"/>
    <property type="match status" value="1"/>
</dbReference>
<comment type="similarity">
    <text evidence="1">Belongs to the methyltransferase superfamily.</text>
</comment>
<dbReference type="InterPro" id="IPR029063">
    <property type="entry name" value="SAM-dependent_MTases_sf"/>
</dbReference>
<dbReference type="InterPro" id="IPR013216">
    <property type="entry name" value="Methyltransf_11"/>
</dbReference>
<dbReference type="InterPro" id="IPR051052">
    <property type="entry name" value="Diverse_substrate_MTase"/>
</dbReference>
<feature type="domain" description="Methyltransferase type 11" evidence="4">
    <location>
        <begin position="1"/>
        <end position="69"/>
    </location>
</feature>
<accession>A0AAJ0C344</accession>
<dbReference type="RefSeq" id="XP_060284441.1">
    <property type="nucleotide sequence ID" value="XM_060427721.1"/>
</dbReference>
<dbReference type="PANTHER" id="PTHR44942:SF4">
    <property type="entry name" value="METHYLTRANSFERASE TYPE 11 DOMAIN-CONTAINING PROTEIN"/>
    <property type="match status" value="1"/>
</dbReference>
<protein>
    <recommendedName>
        <fullName evidence="4">Methyltransferase type 11 domain-containing protein</fullName>
    </recommendedName>
</protein>
<dbReference type="GeneID" id="85310908"/>
<evidence type="ECO:0000256" key="2">
    <source>
        <dbReference type="ARBA" id="ARBA00022603"/>
    </source>
</evidence>
<proteinExistence type="inferred from homology"/>